<dbReference type="Gene3D" id="3.40.50.720">
    <property type="entry name" value="NAD(P)-binding Rossmann-like Domain"/>
    <property type="match status" value="1"/>
</dbReference>
<organism evidence="6 7">
    <name type="scientific">Penicillium salamii</name>
    <dbReference type="NCBI Taxonomy" id="1612424"/>
    <lineage>
        <taxon>Eukaryota</taxon>
        <taxon>Fungi</taxon>
        <taxon>Dikarya</taxon>
        <taxon>Ascomycota</taxon>
        <taxon>Pezizomycotina</taxon>
        <taxon>Eurotiomycetes</taxon>
        <taxon>Eurotiomycetidae</taxon>
        <taxon>Eurotiales</taxon>
        <taxon>Aspergillaceae</taxon>
        <taxon>Penicillium</taxon>
    </lineage>
</organism>
<evidence type="ECO:0000256" key="2">
    <source>
        <dbReference type="SAM" id="SignalP"/>
    </source>
</evidence>
<keyword evidence="2" id="KW-0732">Signal</keyword>
<dbReference type="Pfam" id="PF02894">
    <property type="entry name" value="GFO_IDH_MocA_C"/>
    <property type="match status" value="1"/>
</dbReference>
<accession>A0A9W4J0Z3</accession>
<comment type="caution">
    <text evidence="6">The sequence shown here is derived from an EMBL/GenBank/DDBJ whole genome shotgun (WGS) entry which is preliminary data.</text>
</comment>
<dbReference type="Pfam" id="PF22725">
    <property type="entry name" value="GFO_IDH_MocA_C3"/>
    <property type="match status" value="1"/>
</dbReference>
<dbReference type="SUPFAM" id="SSF55347">
    <property type="entry name" value="Glyceraldehyde-3-phosphate dehydrogenase-like, C-terminal domain"/>
    <property type="match status" value="1"/>
</dbReference>
<comment type="similarity">
    <text evidence="1">Belongs to the Gfo/Idh/MocA family.</text>
</comment>
<dbReference type="Pfam" id="PF01408">
    <property type="entry name" value="GFO_IDH_MocA"/>
    <property type="match status" value="1"/>
</dbReference>
<dbReference type="PANTHER" id="PTHR42840">
    <property type="entry name" value="NAD(P)-BINDING ROSSMANN-FOLD SUPERFAMILY PROTEIN-RELATED"/>
    <property type="match status" value="1"/>
</dbReference>
<feature type="signal peptide" evidence="2">
    <location>
        <begin position="1"/>
        <end position="23"/>
    </location>
</feature>
<dbReference type="Proteomes" id="UP001152646">
    <property type="component" value="Unassembled WGS sequence"/>
</dbReference>
<dbReference type="SUPFAM" id="SSF51735">
    <property type="entry name" value="NAD(P)-binding Rossmann-fold domains"/>
    <property type="match status" value="1"/>
</dbReference>
<feature type="domain" description="GFO/IDH/MocA-like oxidoreductase" evidence="5">
    <location>
        <begin position="138"/>
        <end position="189"/>
    </location>
</feature>
<evidence type="ECO:0000259" key="5">
    <source>
        <dbReference type="Pfam" id="PF22725"/>
    </source>
</evidence>
<dbReference type="EMBL" id="CAJVPA010000144">
    <property type="protein sequence ID" value="CAG8362856.1"/>
    <property type="molecule type" value="Genomic_DNA"/>
</dbReference>
<reference evidence="6" key="1">
    <citation type="submission" date="2021-07" db="EMBL/GenBank/DDBJ databases">
        <authorList>
            <person name="Branca A.L. A."/>
        </authorList>
    </citation>
    <scope>NUCLEOTIDE SEQUENCE</scope>
</reference>
<dbReference type="InterPro" id="IPR004104">
    <property type="entry name" value="Gfo/Idh/MocA-like_OxRdtase_C"/>
</dbReference>
<dbReference type="GO" id="GO:0005737">
    <property type="term" value="C:cytoplasm"/>
    <property type="evidence" value="ECO:0007669"/>
    <property type="project" value="TreeGrafter"/>
</dbReference>
<evidence type="ECO:0000256" key="1">
    <source>
        <dbReference type="ARBA" id="ARBA00010928"/>
    </source>
</evidence>
<dbReference type="OrthoDB" id="446809at2759"/>
<proteinExistence type="inferred from homology"/>
<gene>
    <name evidence="6" type="ORF">PSALAMII_LOCUS4054</name>
</gene>
<dbReference type="AlphaFoldDB" id="A0A9W4J0Z3"/>
<dbReference type="InterPro" id="IPR036291">
    <property type="entry name" value="NAD(P)-bd_dom_sf"/>
</dbReference>
<feature type="domain" description="Gfo/Idh/MocA-like oxidoreductase C-terminal" evidence="4">
    <location>
        <begin position="206"/>
        <end position="363"/>
    </location>
</feature>
<protein>
    <recommendedName>
        <fullName evidence="8">NAD binding Rossmann fold oxidoreductase</fullName>
    </recommendedName>
</protein>
<evidence type="ECO:0000259" key="4">
    <source>
        <dbReference type="Pfam" id="PF02894"/>
    </source>
</evidence>
<feature type="chain" id="PRO_5040975707" description="NAD binding Rossmann fold oxidoreductase" evidence="2">
    <location>
        <begin position="24"/>
        <end position="374"/>
    </location>
</feature>
<feature type="domain" description="Gfo/Idh/MocA-like oxidoreductase N-terminal" evidence="3">
    <location>
        <begin position="9"/>
        <end position="120"/>
    </location>
</feature>
<evidence type="ECO:0008006" key="8">
    <source>
        <dbReference type="Google" id="ProtNLM"/>
    </source>
</evidence>
<dbReference type="PANTHER" id="PTHR42840:SF10">
    <property type="entry name" value="BINDING ROSSMANN FOLD OXIDOREDUCTASE, PUTATIVE-RELATED"/>
    <property type="match status" value="1"/>
</dbReference>
<dbReference type="GO" id="GO:0016491">
    <property type="term" value="F:oxidoreductase activity"/>
    <property type="evidence" value="ECO:0007669"/>
    <property type="project" value="TreeGrafter"/>
</dbReference>
<dbReference type="InterPro" id="IPR055170">
    <property type="entry name" value="GFO_IDH_MocA-like_dom"/>
</dbReference>
<evidence type="ECO:0000259" key="3">
    <source>
        <dbReference type="Pfam" id="PF01408"/>
    </source>
</evidence>
<sequence length="374" mass="41012">MSHGSHRVKFALFGLGRLGVLRARILAFQQPRIELVAVCDTKPGTDTWAAENLPPSVKYFSDPQDCLKNSGAEAVLICTATATHAPLILQALDLNLHVMCEKPVSVDIATTKAVVEKSASRPDLKFLVPFTRRYDKSYRQARALIDNGDLGEIHAVETTGIDQADPNAFFVAFSEQSGGIFLDFGIHTVSHRIHPHSIFNTDRLQVDAGRYLLDVKSGLSNPKKQVNRVIAFGQQAVYGELAKFGDADNAWGLVEFANGKIFKTYLGRTLTSGFEDTTRLCGTKGHSIISANSNVEIRDHLGIRTQSVPDAFTLFDATFLTDLAEFADAVLDDKPLTCQPEDAFEAGKICAALQYSFRKGVPVYFDENGLPIME</sequence>
<name>A0A9W4J0Z3_9EURO</name>
<evidence type="ECO:0000313" key="7">
    <source>
        <dbReference type="Proteomes" id="UP001152646"/>
    </source>
</evidence>
<dbReference type="GO" id="GO:0006740">
    <property type="term" value="P:NADPH regeneration"/>
    <property type="evidence" value="ECO:0007669"/>
    <property type="project" value="TreeGrafter"/>
</dbReference>
<dbReference type="Gene3D" id="3.30.360.10">
    <property type="entry name" value="Dihydrodipicolinate Reductase, domain 2"/>
    <property type="match status" value="1"/>
</dbReference>
<dbReference type="InterPro" id="IPR000683">
    <property type="entry name" value="Gfo/Idh/MocA-like_OxRdtase_N"/>
</dbReference>
<dbReference type="GO" id="GO:0000166">
    <property type="term" value="F:nucleotide binding"/>
    <property type="evidence" value="ECO:0007669"/>
    <property type="project" value="InterPro"/>
</dbReference>
<evidence type="ECO:0000313" key="6">
    <source>
        <dbReference type="EMBL" id="CAG8362856.1"/>
    </source>
</evidence>